<feature type="compositionally biased region" description="Acidic residues" evidence="1">
    <location>
        <begin position="176"/>
        <end position="192"/>
    </location>
</feature>
<protein>
    <recommendedName>
        <fullName evidence="4">BSD domain-containing protein</fullName>
    </recommendedName>
</protein>
<dbReference type="EMBL" id="JABEZZ010000003">
    <property type="protein sequence ID" value="MBA0581820.1"/>
    <property type="molecule type" value="Genomic_DNA"/>
</dbReference>
<gene>
    <name evidence="2" type="ORF">Gorai_023988</name>
</gene>
<evidence type="ECO:0008006" key="4">
    <source>
        <dbReference type="Google" id="ProtNLM"/>
    </source>
</evidence>
<feature type="compositionally biased region" description="Polar residues" evidence="1">
    <location>
        <begin position="164"/>
        <end position="173"/>
    </location>
</feature>
<comment type="caution">
    <text evidence="2">The sequence shown here is derived from an EMBL/GenBank/DDBJ whole genome shotgun (WGS) entry which is preliminary data.</text>
</comment>
<evidence type="ECO:0000313" key="3">
    <source>
        <dbReference type="Proteomes" id="UP000593578"/>
    </source>
</evidence>
<evidence type="ECO:0000256" key="1">
    <source>
        <dbReference type="SAM" id="MobiDB-lite"/>
    </source>
</evidence>
<organism evidence="2 3">
    <name type="scientific">Gossypium raimondii</name>
    <name type="common">Peruvian cotton</name>
    <name type="synonym">Gossypium klotzschianum subsp. raimondii</name>
    <dbReference type="NCBI Taxonomy" id="29730"/>
    <lineage>
        <taxon>Eukaryota</taxon>
        <taxon>Viridiplantae</taxon>
        <taxon>Streptophyta</taxon>
        <taxon>Embryophyta</taxon>
        <taxon>Tracheophyta</taxon>
        <taxon>Spermatophyta</taxon>
        <taxon>Magnoliopsida</taxon>
        <taxon>eudicotyledons</taxon>
        <taxon>Gunneridae</taxon>
        <taxon>Pentapetalae</taxon>
        <taxon>rosids</taxon>
        <taxon>malvids</taxon>
        <taxon>Malvales</taxon>
        <taxon>Malvaceae</taxon>
        <taxon>Malvoideae</taxon>
        <taxon>Gossypium</taxon>
    </lineage>
</organism>
<dbReference type="PANTHER" id="PTHR31923">
    <property type="entry name" value="BSD DOMAIN-CONTAINING PROTEIN"/>
    <property type="match status" value="1"/>
</dbReference>
<proteinExistence type="predicted"/>
<accession>A0A7J8NYC6</accession>
<dbReference type="PANTHER" id="PTHR31923:SF4">
    <property type="entry name" value="BSD DOMAIN-CONTAINING PROTEIN"/>
    <property type="match status" value="1"/>
</dbReference>
<dbReference type="Proteomes" id="UP000593578">
    <property type="component" value="Unassembled WGS sequence"/>
</dbReference>
<name>A0A7J8NYC6_GOSRA</name>
<evidence type="ECO:0000313" key="2">
    <source>
        <dbReference type="EMBL" id="MBA0581820.1"/>
    </source>
</evidence>
<feature type="region of interest" description="Disordered" evidence="1">
    <location>
        <begin position="125"/>
        <end position="144"/>
    </location>
</feature>
<dbReference type="AlphaFoldDB" id="A0A7J8NYC6"/>
<reference evidence="2 3" key="1">
    <citation type="journal article" date="2019" name="Genome Biol. Evol.">
        <title>Insights into the evolution of the New World diploid cottons (Gossypium, subgenus Houzingenia) based on genome sequencing.</title>
        <authorList>
            <person name="Grover C.E."/>
            <person name="Arick M.A. 2nd"/>
            <person name="Thrash A."/>
            <person name="Conover J.L."/>
            <person name="Sanders W.S."/>
            <person name="Peterson D.G."/>
            <person name="Frelichowski J.E."/>
            <person name="Scheffler J.A."/>
            <person name="Scheffler B.E."/>
            <person name="Wendel J.F."/>
        </authorList>
    </citation>
    <scope>NUCLEOTIDE SEQUENCE [LARGE SCALE GENOMIC DNA]</scope>
    <source>
        <strain evidence="2">8</strain>
        <tissue evidence="2">Leaf</tissue>
    </source>
</reference>
<sequence length="260" mass="28791">MSEGCFWKIYFVLLLPRLNKQDAELLSTSQVSSWIVEARAMLMQGIQNRSKAKMEEHSESGTSNIKADLPHEEFLSVPSPAQSKPTPFNESGNEAADTAVAVEVATEKHPVQTTEMQVVDKSVIEEEPKKEVKHQHSTSASSGVSIEKFEDDADDWLKEETSEAVGTSATTIPLGNDEDVSFSDLEDDDDDMPINYKKVTSGSDSSAKDSREWVQLSRSSMDSVKDVNCVGNEHSASEQVSTRNPETKESNDWLDIEEIM</sequence>
<feature type="region of interest" description="Disordered" evidence="1">
    <location>
        <begin position="161"/>
        <end position="260"/>
    </location>
</feature>